<organism evidence="2 3">
    <name type="scientific">Ophiostoma piceae (strain UAMH 11346)</name>
    <name type="common">Sap stain fungus</name>
    <dbReference type="NCBI Taxonomy" id="1262450"/>
    <lineage>
        <taxon>Eukaryota</taxon>
        <taxon>Fungi</taxon>
        <taxon>Dikarya</taxon>
        <taxon>Ascomycota</taxon>
        <taxon>Pezizomycotina</taxon>
        <taxon>Sordariomycetes</taxon>
        <taxon>Sordariomycetidae</taxon>
        <taxon>Ophiostomatales</taxon>
        <taxon>Ophiostomataceae</taxon>
        <taxon>Ophiostoma</taxon>
    </lineage>
</organism>
<dbReference type="Proteomes" id="UP000016923">
    <property type="component" value="Unassembled WGS sequence"/>
</dbReference>
<feature type="compositionally biased region" description="Basic and acidic residues" evidence="1">
    <location>
        <begin position="87"/>
        <end position="100"/>
    </location>
</feature>
<proteinExistence type="predicted"/>
<protein>
    <submittedName>
        <fullName evidence="2">Uncharacterized protein</fullName>
    </submittedName>
</protein>
<dbReference type="VEuPathDB" id="FungiDB:F503_04825"/>
<dbReference type="EMBL" id="KE148163">
    <property type="protein sequence ID" value="EPE03977.1"/>
    <property type="molecule type" value="Genomic_DNA"/>
</dbReference>
<accession>S3BU08</accession>
<name>S3BU08_OPHP1</name>
<evidence type="ECO:0000256" key="1">
    <source>
        <dbReference type="SAM" id="MobiDB-lite"/>
    </source>
</evidence>
<feature type="compositionally biased region" description="Basic and acidic residues" evidence="1">
    <location>
        <begin position="172"/>
        <end position="194"/>
    </location>
</feature>
<feature type="compositionally biased region" description="Basic and acidic residues" evidence="1">
    <location>
        <begin position="67"/>
        <end position="78"/>
    </location>
</feature>
<feature type="region of interest" description="Disordered" evidence="1">
    <location>
        <begin position="1"/>
        <end position="37"/>
    </location>
</feature>
<reference evidence="2 3" key="1">
    <citation type="journal article" date="2013" name="BMC Genomics">
        <title>The genome and transcriptome of the pine saprophyte Ophiostoma piceae, and a comparison with the bark beetle-associated pine pathogen Grosmannia clavigera.</title>
        <authorList>
            <person name="Haridas S."/>
            <person name="Wang Y."/>
            <person name="Lim L."/>
            <person name="Massoumi Alamouti S."/>
            <person name="Jackman S."/>
            <person name="Docking R."/>
            <person name="Robertson G."/>
            <person name="Birol I."/>
            <person name="Bohlmann J."/>
            <person name="Breuil C."/>
        </authorList>
    </citation>
    <scope>NUCLEOTIDE SEQUENCE [LARGE SCALE GENOMIC DNA]</scope>
    <source>
        <strain evidence="2 3">UAMH 11346</strain>
    </source>
</reference>
<dbReference type="HOGENOM" id="CLU_1326744_0_0_1"/>
<sequence length="207" mass="22278">MMTVVSVAVDTEAGEEDTRRERAVGEESTRGDCAERARARAGHVKGAEREASSARCPCAGQGLLVRKERGRNAGRPEGDNGPVGELRFGKHRNECKREGGSGEASTGMHYLTGKREEQPAAETDEETSACRQQRWKERTEGTLVLRGDGCGKVSKLGRRDRGVDDGGGGGKGKSDGNDEVEKNVNDRMTTRKVNETGCGTKDGKLKE</sequence>
<dbReference type="AlphaFoldDB" id="S3BU08"/>
<evidence type="ECO:0000313" key="3">
    <source>
        <dbReference type="Proteomes" id="UP000016923"/>
    </source>
</evidence>
<keyword evidence="3" id="KW-1185">Reference proteome</keyword>
<feature type="compositionally biased region" description="Basic and acidic residues" evidence="1">
    <location>
        <begin position="16"/>
        <end position="37"/>
    </location>
</feature>
<evidence type="ECO:0000313" key="2">
    <source>
        <dbReference type="EMBL" id="EPE03977.1"/>
    </source>
</evidence>
<feature type="region of interest" description="Disordered" evidence="1">
    <location>
        <begin position="67"/>
        <end position="207"/>
    </location>
</feature>
<gene>
    <name evidence="2" type="ORF">F503_04825</name>
</gene>